<evidence type="ECO:0000313" key="2">
    <source>
        <dbReference type="EMBL" id="CAB5079589.1"/>
    </source>
</evidence>
<name>A0A6J7VJN4_9CAUD</name>
<sequence>MTSVTTISPHLTQIECPDLLRGLQGWLTWRFEEREGEAKQRKVPYYAGGGRRGAHGTPDDRNRLVTFEAAIAAAARRGHAGVGLAMLADWGLVALDFDNAASAGAVRDDVELMLHGTYAEFSPSGLGVRAFVQGVSPNKKSFEEPYGFETFCSSGFVTFTGNRLPSVDYLGNENTIAPMSDQVRQLIADRLLKGRDPREKPVQSGERLGYTDEQLTEMLKAIDPDEHGYERWYQIGMALHHETDAEGFDLFDEWSSQGADYPGREALQRKWDSFGNNAGAPTTIRALMKWAGEAGATVGAPVASVDDFDVIEDTPEEKAVKVAKAGLFQVIPAADFSTRPPPRYLIQDVLPKADLAIVYGDSGSGKSFVVTDLAMSIARGEAWRGKKVQKGRVVYIVAEGGGGYSLRLRAYAQHHELELEGLPFGIINAAPNLLTKDDVKDVISSIKAYGGADLVIIDTLAQTTPGANENAAEDMGLAIKNARAIARAAGGMALLVHHSGKDASKGARGWSGMRAAADAQLEVVRLENGVRVIQTTKQKDGKDDGRWGFRLEDVMVGLDEEGDALVSCVVVEADAPAPSKKGEAPPRKLGVWEAVVLETFAEMQLGGDVMFPALVIAAADKRPDAGTVKQRRKDVRRAIEGLSTGKNRRLDVEENYVFEVRD</sequence>
<dbReference type="SUPFAM" id="SSF52540">
    <property type="entry name" value="P-loop containing nucleoside triphosphate hydrolases"/>
    <property type="match status" value="1"/>
</dbReference>
<reference evidence="2" key="1">
    <citation type="submission" date="2020-05" db="EMBL/GenBank/DDBJ databases">
        <authorList>
            <person name="Chiriac C."/>
            <person name="Salcher M."/>
            <person name="Ghai R."/>
            <person name="Kavagutti S V."/>
        </authorList>
    </citation>
    <scope>NUCLEOTIDE SEQUENCE</scope>
</reference>
<feature type="domain" description="AAA+ ATPase" evidence="1">
    <location>
        <begin position="352"/>
        <end position="527"/>
    </location>
</feature>
<dbReference type="Pfam" id="PF13481">
    <property type="entry name" value="AAA_25"/>
    <property type="match status" value="1"/>
</dbReference>
<protein>
    <submittedName>
        <fullName evidence="2">Primase, C-terminal 2</fullName>
    </submittedName>
</protein>
<dbReference type="Gene3D" id="3.40.50.300">
    <property type="entry name" value="P-loop containing nucleotide triphosphate hydrolases"/>
    <property type="match status" value="1"/>
</dbReference>
<organism evidence="2">
    <name type="scientific">uncultured Caudovirales phage</name>
    <dbReference type="NCBI Taxonomy" id="2100421"/>
    <lineage>
        <taxon>Viruses</taxon>
        <taxon>Duplodnaviria</taxon>
        <taxon>Heunggongvirae</taxon>
        <taxon>Uroviricota</taxon>
        <taxon>Caudoviricetes</taxon>
        <taxon>Peduoviridae</taxon>
        <taxon>Maltschvirus</taxon>
        <taxon>Maltschvirus maltsch</taxon>
    </lineage>
</organism>
<evidence type="ECO:0000259" key="1">
    <source>
        <dbReference type="SMART" id="SM00382"/>
    </source>
</evidence>
<dbReference type="InterPro" id="IPR027417">
    <property type="entry name" value="P-loop_NTPase"/>
</dbReference>
<gene>
    <name evidence="2" type="ORF">UFOVP143_42</name>
</gene>
<accession>A0A6J7VJN4</accession>
<dbReference type="SMART" id="SM00382">
    <property type="entry name" value="AAA"/>
    <property type="match status" value="1"/>
</dbReference>
<proteinExistence type="predicted"/>
<dbReference type="InterPro" id="IPR014819">
    <property type="entry name" value="PriCT_2"/>
</dbReference>
<dbReference type="GO" id="GO:0016817">
    <property type="term" value="F:hydrolase activity, acting on acid anhydrides"/>
    <property type="evidence" value="ECO:0007669"/>
    <property type="project" value="InterPro"/>
</dbReference>
<dbReference type="Pfam" id="PF08707">
    <property type="entry name" value="PriCT_2"/>
    <property type="match status" value="1"/>
</dbReference>
<dbReference type="InterPro" id="IPR003593">
    <property type="entry name" value="AAA+_ATPase"/>
</dbReference>
<dbReference type="EMBL" id="LR798191">
    <property type="protein sequence ID" value="CAB5079589.1"/>
    <property type="molecule type" value="Genomic_DNA"/>
</dbReference>